<evidence type="ECO:0000313" key="4">
    <source>
        <dbReference type="EMBL" id="SDZ40260.1"/>
    </source>
</evidence>
<reference evidence="4 5" key="1">
    <citation type="submission" date="2016-10" db="EMBL/GenBank/DDBJ databases">
        <authorList>
            <person name="de Groot N.N."/>
        </authorList>
    </citation>
    <scope>NUCLEOTIDE SEQUENCE [LARGE SCALE GENOMIC DNA]</scope>
    <source>
        <strain evidence="4 5">CPCC 202699</strain>
    </source>
</reference>
<dbReference type="OrthoDB" id="3460188at2"/>
<dbReference type="NCBIfam" id="TIGR00996">
    <property type="entry name" value="Mtu_fam_mce"/>
    <property type="match status" value="1"/>
</dbReference>
<dbReference type="InterPro" id="IPR003399">
    <property type="entry name" value="Mce/MlaD"/>
</dbReference>
<protein>
    <submittedName>
        <fullName evidence="4">Virulence factor Mce family protein</fullName>
    </submittedName>
</protein>
<keyword evidence="1" id="KW-0812">Transmembrane</keyword>
<dbReference type="AlphaFoldDB" id="A0A1H3SRC4"/>
<dbReference type="GO" id="GO:0051701">
    <property type="term" value="P:biological process involved in interaction with host"/>
    <property type="evidence" value="ECO:0007669"/>
    <property type="project" value="TreeGrafter"/>
</dbReference>
<evidence type="ECO:0000259" key="3">
    <source>
        <dbReference type="Pfam" id="PF11887"/>
    </source>
</evidence>
<feature type="domain" description="Mce/MlaD" evidence="2">
    <location>
        <begin position="50"/>
        <end position="124"/>
    </location>
</feature>
<feature type="transmembrane region" description="Helical" evidence="1">
    <location>
        <begin position="16"/>
        <end position="36"/>
    </location>
</feature>
<proteinExistence type="predicted"/>
<dbReference type="Pfam" id="PF02470">
    <property type="entry name" value="MlaD"/>
    <property type="match status" value="1"/>
</dbReference>
<dbReference type="Pfam" id="PF11887">
    <property type="entry name" value="Mce4_CUP1"/>
    <property type="match status" value="1"/>
</dbReference>
<feature type="domain" description="Mammalian cell entry C-terminal" evidence="3">
    <location>
        <begin position="130"/>
        <end position="346"/>
    </location>
</feature>
<dbReference type="RefSeq" id="WP_091299570.1">
    <property type="nucleotide sequence ID" value="NZ_FNON01000015.1"/>
</dbReference>
<dbReference type="InterPro" id="IPR024516">
    <property type="entry name" value="Mce_C"/>
</dbReference>
<dbReference type="Proteomes" id="UP000199515">
    <property type="component" value="Unassembled WGS sequence"/>
</dbReference>
<keyword evidence="1" id="KW-1133">Transmembrane helix</keyword>
<evidence type="ECO:0000313" key="5">
    <source>
        <dbReference type="Proteomes" id="UP000199515"/>
    </source>
</evidence>
<dbReference type="EMBL" id="FNON01000015">
    <property type="protein sequence ID" value="SDZ40260.1"/>
    <property type="molecule type" value="Genomic_DNA"/>
</dbReference>
<dbReference type="InterPro" id="IPR005693">
    <property type="entry name" value="Mce"/>
</dbReference>
<dbReference type="InterPro" id="IPR052336">
    <property type="entry name" value="MlaD_Phospholipid_Transporter"/>
</dbReference>
<accession>A0A1H3SRC4</accession>
<keyword evidence="5" id="KW-1185">Reference proteome</keyword>
<keyword evidence="1" id="KW-0472">Membrane</keyword>
<dbReference type="PANTHER" id="PTHR33371">
    <property type="entry name" value="INTERMEMBRANE PHOSPHOLIPID TRANSPORT SYSTEM BINDING PROTEIN MLAD-RELATED"/>
    <property type="match status" value="1"/>
</dbReference>
<sequence>MTYIDPSGRGPRAATLAVRGVVYLAVLLLIGTFLLLQSRGAFRDDFAATAVVSDVGDGLPVGSDVKVRGVLVGTVAAVESQAGTARHVVHLSLRPEQVNGIPASVKARIVPTNIFGSPSVELVPAPGDTTPLTAETVITSDDSQETVQLQTAMTKLKDILTAVQPSKVNAALTGISQALAGRGEQLGSMVGRLDGYLTALNAQTPTFSHDVTALASALEGLQRTAPALLDTVDSALVTTKTIVDKQQQLAASLAGGAVAVDTVRGFMNDNANRVITVIKQSRPIVGTISKQSGAIPVSFDALGRGATAVSSAFPGGKLTIDLVISLSPFHLYTPADCPRYPGMNGPNCGRRFENPLPPPAPVPDEAPEVVPQGGTVGPVGSPQEIEQLNNLIGGSGSLGDLLLGPILRGLTVVVPR</sequence>
<dbReference type="PANTHER" id="PTHR33371:SF19">
    <property type="entry name" value="MCE-FAMILY PROTEIN MCE4A"/>
    <property type="match status" value="1"/>
</dbReference>
<name>A0A1H3SRC4_9PSEU</name>
<evidence type="ECO:0000256" key="1">
    <source>
        <dbReference type="SAM" id="Phobius"/>
    </source>
</evidence>
<dbReference type="STRING" id="589385.SAMN05421504_11526"/>
<gene>
    <name evidence="4" type="ORF">SAMN05421504_11526</name>
</gene>
<organism evidence="4 5">
    <name type="scientific">Amycolatopsis xylanica</name>
    <dbReference type="NCBI Taxonomy" id="589385"/>
    <lineage>
        <taxon>Bacteria</taxon>
        <taxon>Bacillati</taxon>
        <taxon>Actinomycetota</taxon>
        <taxon>Actinomycetes</taxon>
        <taxon>Pseudonocardiales</taxon>
        <taxon>Pseudonocardiaceae</taxon>
        <taxon>Amycolatopsis</taxon>
    </lineage>
</organism>
<evidence type="ECO:0000259" key="2">
    <source>
        <dbReference type="Pfam" id="PF02470"/>
    </source>
</evidence>
<dbReference type="GO" id="GO:0005576">
    <property type="term" value="C:extracellular region"/>
    <property type="evidence" value="ECO:0007669"/>
    <property type="project" value="TreeGrafter"/>
</dbReference>